<feature type="domain" description="Mmc1 C-terminal" evidence="2">
    <location>
        <begin position="309"/>
        <end position="488"/>
    </location>
</feature>
<evidence type="ECO:0000256" key="1">
    <source>
        <dbReference type="SAM" id="Phobius"/>
    </source>
</evidence>
<evidence type="ECO:0000259" key="2">
    <source>
        <dbReference type="Pfam" id="PF23868"/>
    </source>
</evidence>
<name>A0A9P8TLI7_WICPI</name>
<accession>A0A9P8TLI7</accession>
<keyword evidence="1" id="KW-1133">Transmembrane helix</keyword>
<sequence length="527" mass="60038">MTTQLFRPQILWSSLRRISSARCYTTISGVTASINNTPPTFETTTTTESTTSIKLQNTDQTVLNLLSTLTTFPNSNSLHSQVRTLTKRLKTPNVTPIRIGLIGSKTSLLNSLLIDIYEDSQRDKLWYDALTQRDGGVDNVISYTNEESQIVTDKENGRFIVPSPILKDLNIEFVEVNGGKSEKLTSSCSFFLNFSTSERATLLTAGFPTYTFKDLQCSDEANEVLGYTEIDSARYERIIKLLKRSPSNSTIYSKEYPLTNIAQFREILGKAISQADNKLYAAIISNLQTQLSTSSLSLNQLQNQTQHLNKIISSYAEYLNLTFQRQFKPSFHQFQFKTLAWWKLYTSLNAIPAKFHNFLDNDKFLNDSIKQYSYIQGQISTSSESEFIDNQQEIITQDNPLIELKSEILTKDIPALTKRGNDLLYTNFINFQLPLIALSNFGVILLDFSTYSMASVALLGLVIGFNNISRDWAKYTKSWEIEVLEGFRGRINNVEKQLKNEVELWSQNEKTEVIKREDCYKKLTEGK</sequence>
<dbReference type="Proteomes" id="UP000774326">
    <property type="component" value="Unassembled WGS sequence"/>
</dbReference>
<dbReference type="OrthoDB" id="5319015at2759"/>
<gene>
    <name evidence="3" type="ORF">WICPIJ_006302</name>
</gene>
<dbReference type="PANTHER" id="PTHR38644:SF1">
    <property type="entry name" value="EXPRESSED PROTEIN"/>
    <property type="match status" value="1"/>
</dbReference>
<dbReference type="InterPro" id="IPR056196">
    <property type="entry name" value="Mmc1_C"/>
</dbReference>
<keyword evidence="1" id="KW-0812">Transmembrane</keyword>
<comment type="caution">
    <text evidence="3">The sequence shown here is derived from an EMBL/GenBank/DDBJ whole genome shotgun (WGS) entry which is preliminary data.</text>
</comment>
<evidence type="ECO:0000313" key="3">
    <source>
        <dbReference type="EMBL" id="KAH3682731.1"/>
    </source>
</evidence>
<keyword evidence="1" id="KW-0472">Membrane</keyword>
<keyword evidence="4" id="KW-1185">Reference proteome</keyword>
<dbReference type="EMBL" id="JAEUBG010003444">
    <property type="protein sequence ID" value="KAH3682731.1"/>
    <property type="molecule type" value="Genomic_DNA"/>
</dbReference>
<feature type="transmembrane region" description="Helical" evidence="1">
    <location>
        <begin position="451"/>
        <end position="468"/>
    </location>
</feature>
<reference evidence="3" key="1">
    <citation type="journal article" date="2021" name="Open Biol.">
        <title>Shared evolutionary footprints suggest mitochondrial oxidative damage underlies multiple complex I losses in fungi.</title>
        <authorList>
            <person name="Schikora-Tamarit M.A."/>
            <person name="Marcet-Houben M."/>
            <person name="Nosek J."/>
            <person name="Gabaldon T."/>
        </authorList>
    </citation>
    <scope>NUCLEOTIDE SEQUENCE</scope>
    <source>
        <strain evidence="3">CBS2887</strain>
    </source>
</reference>
<reference evidence="3" key="2">
    <citation type="submission" date="2021-01" db="EMBL/GenBank/DDBJ databases">
        <authorList>
            <person name="Schikora-Tamarit M.A."/>
        </authorList>
    </citation>
    <scope>NUCLEOTIDE SEQUENCE</scope>
    <source>
        <strain evidence="3">CBS2887</strain>
    </source>
</reference>
<organism evidence="3 4">
    <name type="scientific">Wickerhamomyces pijperi</name>
    <name type="common">Yeast</name>
    <name type="synonym">Pichia pijperi</name>
    <dbReference type="NCBI Taxonomy" id="599730"/>
    <lineage>
        <taxon>Eukaryota</taxon>
        <taxon>Fungi</taxon>
        <taxon>Dikarya</taxon>
        <taxon>Ascomycota</taxon>
        <taxon>Saccharomycotina</taxon>
        <taxon>Saccharomycetes</taxon>
        <taxon>Phaffomycetales</taxon>
        <taxon>Wickerhamomycetaceae</taxon>
        <taxon>Wickerhamomyces</taxon>
    </lineage>
</organism>
<dbReference type="Pfam" id="PF23868">
    <property type="entry name" value="Mmc1_C"/>
    <property type="match status" value="1"/>
</dbReference>
<proteinExistence type="predicted"/>
<dbReference type="PANTHER" id="PTHR38644">
    <property type="entry name" value="EXPRESSED PROTEIN"/>
    <property type="match status" value="1"/>
</dbReference>
<dbReference type="AlphaFoldDB" id="A0A9P8TLI7"/>
<protein>
    <recommendedName>
        <fullName evidence="2">Mmc1 C-terminal domain-containing protein</fullName>
    </recommendedName>
</protein>
<evidence type="ECO:0000313" key="4">
    <source>
        <dbReference type="Proteomes" id="UP000774326"/>
    </source>
</evidence>